<organism evidence="1">
    <name type="scientific">Desulfobacca acetoxidans</name>
    <dbReference type="NCBI Taxonomy" id="60893"/>
    <lineage>
        <taxon>Bacteria</taxon>
        <taxon>Pseudomonadati</taxon>
        <taxon>Thermodesulfobacteriota</taxon>
        <taxon>Desulfobaccia</taxon>
        <taxon>Desulfobaccales</taxon>
        <taxon>Desulfobaccaceae</taxon>
        <taxon>Desulfobacca</taxon>
    </lineage>
</organism>
<evidence type="ECO:0008006" key="2">
    <source>
        <dbReference type="Google" id="ProtNLM"/>
    </source>
</evidence>
<sequence length="216" mass="23570">MRETIFFENSRGFRLSGYWEVPAGRDAIFPVVVFAHDSGSSKDDPLDARVARELLAGGIIPLRFDFTGTVSSDGSPQDASADQWSDDLLWALDYAFRRGECSGSIGIHAAGTGARAALTVALTDLRLSALALRSPRAEAIMPYATMVNIPTLIISGSADPRHEAVVALYNDLRIQKRLAVIENATERYEGANHADKVAEQTVKWFVEHLVPVEVQV</sequence>
<comment type="caution">
    <text evidence="1">The sequence shown here is derived from an EMBL/GenBank/DDBJ whole genome shotgun (WGS) entry which is preliminary data.</text>
</comment>
<gene>
    <name evidence="1" type="ORF">ENT08_09925</name>
</gene>
<proteinExistence type="predicted"/>
<reference evidence="1" key="1">
    <citation type="journal article" date="2020" name="mSystems">
        <title>Genome- and Community-Level Interaction Insights into Carbon Utilization and Element Cycling Functions of Hydrothermarchaeota in Hydrothermal Sediment.</title>
        <authorList>
            <person name="Zhou Z."/>
            <person name="Liu Y."/>
            <person name="Xu W."/>
            <person name="Pan J."/>
            <person name="Luo Z.H."/>
            <person name="Li M."/>
        </authorList>
    </citation>
    <scope>NUCLEOTIDE SEQUENCE [LARGE SCALE GENOMIC DNA]</scope>
    <source>
        <strain evidence="1">SpSt-548</strain>
    </source>
</reference>
<dbReference type="Gene3D" id="3.40.50.1820">
    <property type="entry name" value="alpha/beta hydrolase"/>
    <property type="match status" value="1"/>
</dbReference>
<protein>
    <recommendedName>
        <fullName evidence="2">Alpha/beta hydrolase</fullName>
    </recommendedName>
</protein>
<dbReference type="AlphaFoldDB" id="A0A7V4LDV0"/>
<evidence type="ECO:0000313" key="1">
    <source>
        <dbReference type="EMBL" id="HGS06028.1"/>
    </source>
</evidence>
<dbReference type="SUPFAM" id="SSF53474">
    <property type="entry name" value="alpha/beta-Hydrolases"/>
    <property type="match status" value="1"/>
</dbReference>
<accession>A0A7V4LDV0</accession>
<dbReference type="InterPro" id="IPR029058">
    <property type="entry name" value="AB_hydrolase_fold"/>
</dbReference>
<name>A0A7V4LDV0_9BACT</name>
<dbReference type="EMBL" id="DSXI01000588">
    <property type="protein sequence ID" value="HGS06028.1"/>
    <property type="molecule type" value="Genomic_DNA"/>
</dbReference>